<dbReference type="PROSITE" id="PS51257">
    <property type="entry name" value="PROKAR_LIPOPROTEIN"/>
    <property type="match status" value="1"/>
</dbReference>
<comment type="caution">
    <text evidence="1">The sequence shown here is derived from an EMBL/GenBank/DDBJ whole genome shotgun (WGS) entry which is preliminary data.</text>
</comment>
<reference evidence="1 2" key="1">
    <citation type="submission" date="2021-01" db="EMBL/GenBank/DDBJ databases">
        <title>Genome seq and assembly of Flavobacterium sp. GN10.</title>
        <authorList>
            <person name="Chhetri G."/>
        </authorList>
    </citation>
    <scope>NUCLEOTIDE SEQUENCE [LARGE SCALE GENOMIC DNA]</scope>
    <source>
        <strain evidence="1 2">GN10</strain>
    </source>
</reference>
<name>A0ABS1KCI8_9FLAO</name>
<proteinExistence type="predicted"/>
<gene>
    <name evidence="1" type="ORF">JI750_09025</name>
</gene>
<dbReference type="EMBL" id="JAERSF010000002">
    <property type="protein sequence ID" value="MBL0737023.1"/>
    <property type="molecule type" value="Genomic_DNA"/>
</dbReference>
<protein>
    <submittedName>
        <fullName evidence="1">Uncharacterized protein</fullName>
    </submittedName>
</protein>
<organism evidence="1 2">
    <name type="scientific">Flavobacterium tagetis</name>
    <dbReference type="NCBI Taxonomy" id="2801336"/>
    <lineage>
        <taxon>Bacteria</taxon>
        <taxon>Pseudomonadati</taxon>
        <taxon>Bacteroidota</taxon>
        <taxon>Flavobacteriia</taxon>
        <taxon>Flavobacteriales</taxon>
        <taxon>Flavobacteriaceae</taxon>
        <taxon>Flavobacterium</taxon>
    </lineage>
</organism>
<accession>A0ABS1KCI8</accession>
<evidence type="ECO:0000313" key="2">
    <source>
        <dbReference type="Proteomes" id="UP000603728"/>
    </source>
</evidence>
<dbReference type="RefSeq" id="WP_202000556.1">
    <property type="nucleotide sequence ID" value="NZ_JAERSF010000002.1"/>
</dbReference>
<keyword evidence="2" id="KW-1185">Reference proteome</keyword>
<evidence type="ECO:0000313" key="1">
    <source>
        <dbReference type="EMBL" id="MBL0737023.1"/>
    </source>
</evidence>
<dbReference type="Proteomes" id="UP000603728">
    <property type="component" value="Unassembled WGS sequence"/>
</dbReference>
<sequence length="175" mass="19600">MKKILTLFAVIGLIAFSSCEGPEGPPGPPGSPAAAEVFEIEKVNFSATANSEIYFNFKSQTYLGDVVLVYRYDGPDPKTNRDIWVPLPDSHYYNDGGLYFTYKFDFTQDNVRIFTEGYGLSANPIPPDFVVNQIFRIVVVPGFDPIVTGKSVSKLDYYEVIKKYNIDDSNVKKLN</sequence>